<dbReference type="Ensembl" id="ENST00000711617.1">
    <property type="protein sequence ID" value="ENSP00000518812.1"/>
    <property type="gene ID" value="ENSG00000288715.2"/>
</dbReference>
<evidence type="ECO:0000313" key="2">
    <source>
        <dbReference type="Proteomes" id="UP000005640"/>
    </source>
</evidence>
<sequence length="12" mass="1263">MESTVDDEAPAV</sequence>
<accession>A0AAA9YHJ5</accession>
<organism evidence="1 2">
    <name type="scientific">Homo sapiens</name>
    <name type="common">Human</name>
    <dbReference type="NCBI Taxonomy" id="9606"/>
    <lineage>
        <taxon>Eukaryota</taxon>
        <taxon>Metazoa</taxon>
        <taxon>Chordata</taxon>
        <taxon>Craniata</taxon>
        <taxon>Vertebrata</taxon>
        <taxon>Euteleostomi</taxon>
        <taxon>Mammalia</taxon>
        <taxon>Eutheria</taxon>
        <taxon>Euarchontoglires</taxon>
        <taxon>Primates</taxon>
        <taxon>Haplorrhini</taxon>
        <taxon>Catarrhini</taxon>
        <taxon>Hominidae</taxon>
        <taxon>Homo</taxon>
    </lineage>
</organism>
<gene>
    <name evidence="1" type="primary">LOC128462377</name>
</gene>
<reference evidence="1 2" key="2">
    <citation type="journal article" date="2004" name="Nature">
        <title>Finishing the euchromatic sequence of the human genome.</title>
        <authorList>
            <consortium name="International Human Genome Sequencing Consortium"/>
        </authorList>
    </citation>
    <scope>NUCLEOTIDE SEQUENCE [LARGE SCALE GENOMIC DNA]</scope>
</reference>
<dbReference type="EMBL" id="AC092120">
    <property type="status" value="NOT_ANNOTATED_CDS"/>
    <property type="molecule type" value="Genomic_DNA"/>
</dbReference>
<reference evidence="1" key="5">
    <citation type="submission" date="2025-09" db="UniProtKB">
        <authorList>
            <consortium name="Ensembl"/>
        </authorList>
    </citation>
    <scope>IDENTIFICATION</scope>
</reference>
<dbReference type="EMBL" id="AC137932">
    <property type="status" value="NOT_ANNOTATED_CDS"/>
    <property type="molecule type" value="Genomic_DNA"/>
</dbReference>
<evidence type="ECO:0000313" key="1">
    <source>
        <dbReference type="Ensembl" id="ENSP00000518812.1"/>
    </source>
</evidence>
<reference evidence="1 2" key="3">
    <citation type="journal article" date="2004" name="Nature">
        <title>The sequence and analysis of duplication-rich human chromosome 16.</title>
        <authorList>
            <person name="Martin J."/>
            <person name="Han C."/>
            <person name="Gordon L.A."/>
            <person name="Terry A."/>
            <person name="Prabhakar S."/>
            <person name="She X."/>
            <person name="Xie G."/>
            <person name="Hellsten U."/>
            <person name="Chan Y.M."/>
            <person name="Altherr M."/>
            <person name="Couronne O."/>
            <person name="Aerts A."/>
            <person name="Bajorek E."/>
            <person name="Black S."/>
            <person name="Blumer H."/>
            <person name="Branscomb E."/>
            <person name="Brown N.C."/>
            <person name="Bruno W.J."/>
            <person name="Buckingham J.M."/>
            <person name="Callen D.F."/>
            <person name="Campbell C.S."/>
            <person name="Campbell M.L."/>
            <person name="Campbell E.W."/>
            <person name="Caoile C."/>
            <person name="Challacombe J.F."/>
            <person name="Chasteen L.A."/>
            <person name="Chertkov O."/>
            <person name="Chi H.C."/>
            <person name="Christensen M."/>
            <person name="Clark L.M."/>
            <person name="Cohn J.D."/>
            <person name="Denys M."/>
            <person name="Detter J.C."/>
            <person name="Dickson M."/>
            <person name="Dimitrijevic-Bussod M."/>
            <person name="Escobar J."/>
            <person name="Fawcett J.J."/>
            <person name="Flowers D."/>
            <person name="Fotopulos D."/>
            <person name="Glavina T."/>
            <person name="Gomez M."/>
            <person name="Gonzales E."/>
            <person name="Goodstein D."/>
            <person name="Goodwin L.A."/>
            <person name="Grady D.L."/>
            <person name="Grigoriev I."/>
            <person name="Groza M."/>
            <person name="Hammon N."/>
            <person name="Hawkins T."/>
            <person name="Haydu L."/>
            <person name="Hildebrand C.E."/>
            <person name="Huang W."/>
            <person name="Israni S."/>
            <person name="Jett J."/>
            <person name="Jewett P.B."/>
            <person name="Kadner K."/>
            <person name="Kimball H."/>
            <person name="Kobayashi A."/>
            <person name="Krawczyk M.C."/>
            <person name="Leyba T."/>
            <person name="Longmire J.L."/>
            <person name="Lopez F."/>
            <person name="Lou Y."/>
            <person name="Lowry S."/>
            <person name="Ludeman T."/>
            <person name="Manohar C.F."/>
            <person name="Mark G.A."/>
            <person name="McMurray K.L."/>
            <person name="Meincke L.J."/>
            <person name="Morgan J."/>
            <person name="Moyzis R.K."/>
            <person name="Mundt M.O."/>
            <person name="Munk A.C."/>
            <person name="Nandkeshwar R.D."/>
            <person name="Pitluck S."/>
            <person name="Pollard M."/>
            <person name="Predki P."/>
            <person name="Parson-Quintana B."/>
            <person name="Ramirez L."/>
            <person name="Rash S."/>
            <person name="Retterer J."/>
            <person name="Ricke D.O."/>
            <person name="Robinson D.L."/>
            <person name="Rodriguez A."/>
            <person name="Salamov A."/>
            <person name="Saunders E.H."/>
            <person name="Scott D."/>
            <person name="Shough T."/>
            <person name="Stallings R.L."/>
            <person name="Stalvey M."/>
            <person name="Sutherland R.D."/>
            <person name="Tapia R."/>
            <person name="Tesmer J.G."/>
            <person name="Thayer N."/>
            <person name="Thompson L.S."/>
            <person name="Tice H."/>
            <person name="Torney D.C."/>
            <person name="Tran-Gyamfi M."/>
            <person name="Tsai M."/>
            <person name="Ulanovsky L.E."/>
            <person name="Ustaszewska A."/>
            <person name="Vo N."/>
            <person name="White P.S."/>
            <person name="Williams A.L."/>
            <person name="Wills P.L."/>
            <person name="Wu J.R."/>
            <person name="Wu K."/>
            <person name="Yang J."/>
            <person name="Dejong P."/>
            <person name="Bruce D."/>
            <person name="Doggett N.A."/>
            <person name="Deaven L."/>
            <person name="Schmutz J."/>
            <person name="Grimwood J."/>
            <person name="Richardson P."/>
            <person name="Rokhsar D.S."/>
            <person name="Eichler E.E."/>
            <person name="Gilna P."/>
            <person name="Lucas S.M."/>
            <person name="Myers R.M."/>
            <person name="Rubin E.M."/>
            <person name="Pennacchio L.A."/>
        </authorList>
    </citation>
    <scope>NUCLEOTIDE SEQUENCE [LARGE SCALE GENOMIC DNA]</scope>
</reference>
<protein>
    <submittedName>
        <fullName evidence="1">Uncharacterized protein</fullName>
    </submittedName>
</protein>
<proteinExistence type="predicted"/>
<name>A0AAA9YHJ5_HUMAN</name>
<keyword evidence="2" id="KW-1185">Reference proteome</keyword>
<dbReference type="GeneID" id="128462377"/>
<dbReference type="RefSeq" id="NP_001403332.1">
    <property type="nucleotide sequence ID" value="NM_001416403.1"/>
</dbReference>
<dbReference type="GeneCards" id="LOC128462377"/>
<dbReference type="Proteomes" id="UP000005640">
    <property type="component" value="Chromosome 16"/>
</dbReference>
<dbReference type="MANE-Select" id="ENST00000711617.1">
    <property type="protein sequence ID" value="ENSP00000518812.1"/>
    <property type="RefSeq nucleotide sequence ID" value="NM_001416403.1"/>
    <property type="RefSeq protein sequence ID" value="NP_001403332.1"/>
</dbReference>
<dbReference type="KEGG" id="hsa:128462377"/>
<reference evidence="1" key="4">
    <citation type="submission" date="2025-08" db="UniProtKB">
        <authorList>
            <consortium name="Ensembl"/>
        </authorList>
    </citation>
    <scope>IDENTIFICATION</scope>
</reference>
<reference evidence="1 2" key="1">
    <citation type="journal article" date="2001" name="Nature">
        <title>Initial sequencing and analysis of the human genome.</title>
        <authorList>
            <consortium name="International Human Genome Sequencing Consortium"/>
            <person name="Lander E.S."/>
            <person name="Linton L.M."/>
            <person name="Birren B."/>
            <person name="Nusbaum C."/>
            <person name="Zody M.C."/>
            <person name="Baldwin J."/>
            <person name="Devon K."/>
            <person name="Dewar K."/>
            <person name="Doyle M."/>
            <person name="FitzHugh W."/>
            <person name="Funke R."/>
            <person name="Gage D."/>
            <person name="Harris K."/>
            <person name="Heaford A."/>
            <person name="Howland J."/>
            <person name="Kann L."/>
            <person name="Lehoczky J."/>
            <person name="LeVine R."/>
            <person name="McEwan P."/>
            <person name="McKernan K."/>
            <person name="Meldrim J."/>
            <person name="Mesirov J.P."/>
            <person name="Miranda C."/>
            <person name="Morris W."/>
            <person name="Naylor J."/>
            <person name="Raymond C."/>
            <person name="Rosetti M."/>
            <person name="Santos R."/>
            <person name="Sheridan A."/>
            <person name="Sougnez C."/>
            <person name="Stange-Thomann N."/>
            <person name="Stojanovic N."/>
            <person name="Subramanian A."/>
            <person name="Wyman D."/>
            <person name="Rogers J."/>
            <person name="Sulston J."/>
            <person name="Ainscough R."/>
            <person name="Beck S."/>
            <person name="Bentley D."/>
            <person name="Burton J."/>
            <person name="Clee C."/>
            <person name="Carter N."/>
            <person name="Coulson A."/>
            <person name="Deadman R."/>
            <person name="Deloukas P."/>
            <person name="Dunham A."/>
            <person name="Dunham I."/>
            <person name="Durbin R."/>
            <person name="French L."/>
            <person name="Grafham D."/>
            <person name="Gregory S."/>
            <person name="Hubbard T."/>
            <person name="Humphray S."/>
            <person name="Hunt A."/>
            <person name="Jones M."/>
            <person name="Lloyd C."/>
            <person name="McMurray A."/>
            <person name="Matthews L."/>
            <person name="Mercer S."/>
            <person name="Milne S."/>
            <person name="Mullikin J.C."/>
            <person name="Mungall A."/>
            <person name="Plumb R."/>
            <person name="Ross M."/>
            <person name="Shownkeen R."/>
            <person name="Sims S."/>
            <person name="Waterston R.H."/>
            <person name="Wilson R.K."/>
            <person name="Hillier L.W."/>
            <person name="McPherson J.D."/>
            <person name="Marra M.A."/>
            <person name="Mardis E.R."/>
            <person name="Fulton L.A."/>
            <person name="Chinwalla A.T."/>
            <person name="Pepin K.H."/>
            <person name="Gish W.R."/>
            <person name="Chissoe S.L."/>
            <person name="Wendl M.C."/>
            <person name="Delehaunty K.D."/>
            <person name="Miner T.L."/>
            <person name="Delehaunty A."/>
            <person name="Kramer J.B."/>
            <person name="Cook L.L."/>
            <person name="Fulton R.S."/>
            <person name="Johnson D.L."/>
            <person name="Minx P.J."/>
            <person name="Clifton S.W."/>
            <person name="Hawkins T."/>
            <person name="Branscomb E."/>
            <person name="Predki P."/>
            <person name="Richardson P."/>
            <person name="Wenning S."/>
            <person name="Slezak T."/>
            <person name="Doggett N."/>
            <person name="Cheng J.F."/>
            <person name="Olsen A."/>
            <person name="Lucas S."/>
            <person name="Elkin C."/>
            <person name="Uberbacher E."/>
            <person name="Frazier M."/>
            <person name="Gibbs R.A."/>
            <person name="Muzny D.M."/>
            <person name="Scherer S.E."/>
            <person name="Bouck J.B."/>
            <person name="Sodergren E.J."/>
            <person name="Worley K.C."/>
            <person name="Rives C.M."/>
            <person name="Gorrell J.H."/>
            <person name="Metzker M.L."/>
            <person name="Naylor S.L."/>
            <person name="Kucherlapati R.S."/>
            <person name="Nelson D.L."/>
            <person name="Weinstock G.M."/>
            <person name="Sakaki Y."/>
            <person name="Fujiyama A."/>
            <person name="Hattori M."/>
            <person name="Yada T."/>
            <person name="Toyoda A."/>
            <person name="Itoh T."/>
            <person name="Kawagoe C."/>
            <person name="Watanabe H."/>
            <person name="Totoki Y."/>
            <person name="Taylor T."/>
            <person name="Weissenbach J."/>
            <person name="Heilig R."/>
            <person name="Saurin W."/>
            <person name="Artiguenave F."/>
            <person name="Brottier P."/>
            <person name="Bruls T."/>
            <person name="Pelletier E."/>
            <person name="Robert C."/>
            <person name="Wincker P."/>
            <person name="Smith D.R."/>
            <person name="Doucette-Stamm L."/>
            <person name="Rubenfield M."/>
            <person name="Weinstock K."/>
            <person name="Lee H.M."/>
            <person name="Dubois J."/>
            <person name="Rosenthal A."/>
            <person name="Platzer M."/>
            <person name="Nyakatura G."/>
            <person name="Taudien S."/>
            <person name="Rump A."/>
            <person name="Yang H."/>
            <person name="Yu J."/>
            <person name="Wang J."/>
            <person name="Huang G."/>
            <person name="Gu J."/>
            <person name="Hood L."/>
            <person name="Rowen L."/>
            <person name="Madan A."/>
            <person name="Qin S."/>
            <person name="Davis R.W."/>
            <person name="Federspiel N.A."/>
            <person name="Abola A.P."/>
            <person name="Proctor M.J."/>
            <person name="Myers R.M."/>
            <person name="Schmutz J."/>
            <person name="Dickson M."/>
            <person name="Grimwood J."/>
            <person name="Cox D.R."/>
            <person name="Olson M.V."/>
            <person name="Kaul R."/>
            <person name="Raymond C."/>
            <person name="Shimizu N."/>
            <person name="Kawasaki K."/>
            <person name="Minoshima S."/>
            <person name="Evans G.A."/>
            <person name="Athanasiou M."/>
            <person name="Schultz R."/>
            <person name="Roe B.A."/>
            <person name="Chen F."/>
            <person name="Pan H."/>
            <person name="Ramser J."/>
            <person name="Lehrach H."/>
            <person name="Reinhardt R."/>
            <person name="McCombie W.R."/>
            <person name="de la Bastide M."/>
            <person name="Dedhia N."/>
            <person name="Blocker H."/>
            <person name="Hornischer K."/>
            <person name="Nordsiek G."/>
            <person name="Agarwala R."/>
            <person name="Aravind L."/>
            <person name="Bailey J.A."/>
            <person name="Bateman A."/>
            <person name="Batzoglou S."/>
            <person name="Birney E."/>
            <person name="Bork P."/>
            <person name="Brown D.G."/>
            <person name="Burge C.B."/>
            <person name="Cerutti L."/>
            <person name="Chen H.C."/>
            <person name="Church D."/>
            <person name="Clamp M."/>
            <person name="Copley R.R."/>
            <person name="Doerks T."/>
            <person name="Eddy S.R."/>
            <person name="Eichler E.E."/>
            <person name="Furey T.S."/>
            <person name="Galagan J."/>
            <person name="Gilbert J.G."/>
            <person name="Harmon C."/>
            <person name="Hayashizaki Y."/>
            <person name="Haussler D."/>
            <person name="Hermjakob H."/>
            <person name="Hokamp K."/>
            <person name="Jang W."/>
            <person name="Johnson L.S."/>
            <person name="Jones T.A."/>
            <person name="Kasif S."/>
            <person name="Kaspryzk A."/>
            <person name="Kennedy S."/>
            <person name="Kent W.J."/>
            <person name="Kitts P."/>
            <person name="Koonin E.V."/>
            <person name="Korf I."/>
            <person name="Kulp D."/>
            <person name="Lancet D."/>
            <person name="Lowe T.M."/>
            <person name="McLysaght A."/>
            <person name="Mikkelsen T."/>
            <person name="Moran J.V."/>
            <person name="Mulder N."/>
            <person name="Pollara V.J."/>
            <person name="Ponting C.P."/>
            <person name="Schuler G."/>
            <person name="Schultz J."/>
            <person name="Slater G."/>
            <person name="Smit A.F."/>
            <person name="Stupka E."/>
            <person name="Szustakowski J."/>
            <person name="Thierry-Mieg D."/>
            <person name="Thierry-Mieg J."/>
            <person name="Wagner L."/>
            <person name="Wallis J."/>
            <person name="Wheeler R."/>
            <person name="Williams A."/>
            <person name="Wolf Y.I."/>
            <person name="Wolfe K.H."/>
            <person name="Yang S.P."/>
            <person name="Yeh R.F."/>
            <person name="Collins F."/>
            <person name="Guyer M.S."/>
            <person name="Peterson J."/>
            <person name="Felsenfeld A."/>
            <person name="Wetterstrand K.A."/>
            <person name="Patrinos A."/>
            <person name="Morgan M.J."/>
            <person name="de Jong P."/>
            <person name="Catanese J.J."/>
            <person name="Osoegawa K."/>
            <person name="Shizuya H."/>
            <person name="Choi S."/>
            <person name="Chen Y.J."/>
        </authorList>
    </citation>
    <scope>NUCLEOTIDE SEQUENCE [LARGE SCALE GENOMIC DNA]</scope>
</reference>